<feature type="chain" id="PRO_5017614670" description="Cytochrome C" evidence="1">
    <location>
        <begin position="32"/>
        <end position="159"/>
    </location>
</feature>
<dbReference type="AlphaFoldDB" id="A0A3D3RBA5"/>
<name>A0A3D3RBA5_9PLAN</name>
<feature type="signal peptide" evidence="1">
    <location>
        <begin position="1"/>
        <end position="31"/>
    </location>
</feature>
<reference evidence="2 3" key="1">
    <citation type="journal article" date="2018" name="Nat. Biotechnol.">
        <title>A standardized bacterial taxonomy based on genome phylogeny substantially revises the tree of life.</title>
        <authorList>
            <person name="Parks D.H."/>
            <person name="Chuvochina M."/>
            <person name="Waite D.W."/>
            <person name="Rinke C."/>
            <person name="Skarshewski A."/>
            <person name="Chaumeil P.A."/>
            <person name="Hugenholtz P."/>
        </authorList>
    </citation>
    <scope>NUCLEOTIDE SEQUENCE [LARGE SCALE GENOMIC DNA]</scope>
    <source>
        <strain evidence="2">UBA9375</strain>
    </source>
</reference>
<evidence type="ECO:0000313" key="3">
    <source>
        <dbReference type="Proteomes" id="UP000263642"/>
    </source>
</evidence>
<dbReference type="GO" id="GO:0020037">
    <property type="term" value="F:heme binding"/>
    <property type="evidence" value="ECO:0007669"/>
    <property type="project" value="InterPro"/>
</dbReference>
<keyword evidence="1" id="KW-0732">Signal</keyword>
<comment type="caution">
    <text evidence="2">The sequence shown here is derived from an EMBL/GenBank/DDBJ whole genome shotgun (WGS) entry which is preliminary data.</text>
</comment>
<dbReference type="GO" id="GO:0009055">
    <property type="term" value="F:electron transfer activity"/>
    <property type="evidence" value="ECO:0007669"/>
    <property type="project" value="InterPro"/>
</dbReference>
<sequence length="159" mass="17696">MNLNIRLIISACFTLLVGITLAFNSSSSVQAEPANGKKDAGEPVEPDMHEFMEYVFQPTYKRLKQAMAAEPADRNAWKTIKADSLILAEGGNLLLLHDPGKNRKEWDAHSIEVRKSGGLLYKSAKAKDFKAAQRHYQSMLKNCNACHQQFAGGKHQLKP</sequence>
<evidence type="ECO:0008006" key="4">
    <source>
        <dbReference type="Google" id="ProtNLM"/>
    </source>
</evidence>
<organism evidence="2 3">
    <name type="scientific">Gimesia maris</name>
    <dbReference type="NCBI Taxonomy" id="122"/>
    <lineage>
        <taxon>Bacteria</taxon>
        <taxon>Pseudomonadati</taxon>
        <taxon>Planctomycetota</taxon>
        <taxon>Planctomycetia</taxon>
        <taxon>Planctomycetales</taxon>
        <taxon>Planctomycetaceae</taxon>
        <taxon>Gimesia</taxon>
    </lineage>
</organism>
<dbReference type="GO" id="GO:0022900">
    <property type="term" value="P:electron transport chain"/>
    <property type="evidence" value="ECO:0007669"/>
    <property type="project" value="InterPro"/>
</dbReference>
<dbReference type="EMBL" id="DQAY01000110">
    <property type="protein sequence ID" value="HCO24880.1"/>
    <property type="molecule type" value="Genomic_DNA"/>
</dbReference>
<dbReference type="GO" id="GO:0005506">
    <property type="term" value="F:iron ion binding"/>
    <property type="evidence" value="ECO:0007669"/>
    <property type="project" value="InterPro"/>
</dbReference>
<dbReference type="Proteomes" id="UP000263642">
    <property type="component" value="Unassembled WGS sequence"/>
</dbReference>
<dbReference type="SUPFAM" id="SSF47175">
    <property type="entry name" value="Cytochromes"/>
    <property type="match status" value="1"/>
</dbReference>
<dbReference type="InterPro" id="IPR010980">
    <property type="entry name" value="Cyt_c/b562"/>
</dbReference>
<gene>
    <name evidence="2" type="ORF">DIT97_18315</name>
</gene>
<evidence type="ECO:0000256" key="1">
    <source>
        <dbReference type="SAM" id="SignalP"/>
    </source>
</evidence>
<proteinExistence type="predicted"/>
<dbReference type="Gene3D" id="1.20.120.10">
    <property type="entry name" value="Cytochrome c/b562"/>
    <property type="match status" value="1"/>
</dbReference>
<evidence type="ECO:0000313" key="2">
    <source>
        <dbReference type="EMBL" id="HCO24880.1"/>
    </source>
</evidence>
<protein>
    <recommendedName>
        <fullName evidence="4">Cytochrome C</fullName>
    </recommendedName>
</protein>
<accession>A0A3D3RBA5</accession>